<evidence type="ECO:0000256" key="1">
    <source>
        <dbReference type="ARBA" id="ARBA00006540"/>
    </source>
</evidence>
<dbReference type="InterPro" id="IPR045077">
    <property type="entry name" value="L3_arc_euk"/>
</dbReference>
<comment type="subunit">
    <text evidence="10">Component of the large ribosomal subunit. Interacts with DHX33.</text>
</comment>
<evidence type="ECO:0000256" key="9">
    <source>
        <dbReference type="ARBA" id="ARBA00035354"/>
    </source>
</evidence>
<dbReference type="EMBL" id="JASSZA010000015">
    <property type="protein sequence ID" value="KAK2092634.1"/>
    <property type="molecule type" value="Genomic_DNA"/>
</dbReference>
<evidence type="ECO:0000256" key="4">
    <source>
        <dbReference type="ARBA" id="ARBA00022843"/>
    </source>
</evidence>
<dbReference type="GO" id="GO:0005840">
    <property type="term" value="C:ribosome"/>
    <property type="evidence" value="ECO:0007669"/>
    <property type="project" value="UniProtKB-KW"/>
</dbReference>
<evidence type="ECO:0000256" key="10">
    <source>
        <dbReference type="ARBA" id="ARBA00046482"/>
    </source>
</evidence>
<reference evidence="11 12" key="1">
    <citation type="submission" date="2023-05" db="EMBL/GenBank/DDBJ databases">
        <title>B98-5 Cell Line De Novo Hybrid Assembly: An Optical Mapping Approach.</title>
        <authorList>
            <person name="Kananen K."/>
            <person name="Auerbach J.A."/>
            <person name="Kautto E."/>
            <person name="Blachly J.S."/>
        </authorList>
    </citation>
    <scope>NUCLEOTIDE SEQUENCE [LARGE SCALE GENOMIC DNA]</scope>
    <source>
        <strain evidence="11">B95-8</strain>
        <tissue evidence="11">Cell line</tissue>
    </source>
</reference>
<organism evidence="11 12">
    <name type="scientific">Saguinus oedipus</name>
    <name type="common">Cotton-top tamarin</name>
    <name type="synonym">Oedipomidas oedipus</name>
    <dbReference type="NCBI Taxonomy" id="9490"/>
    <lineage>
        <taxon>Eukaryota</taxon>
        <taxon>Metazoa</taxon>
        <taxon>Chordata</taxon>
        <taxon>Craniata</taxon>
        <taxon>Vertebrata</taxon>
        <taxon>Euteleostomi</taxon>
        <taxon>Mammalia</taxon>
        <taxon>Eutheria</taxon>
        <taxon>Euarchontoglires</taxon>
        <taxon>Primates</taxon>
        <taxon>Haplorrhini</taxon>
        <taxon>Platyrrhini</taxon>
        <taxon>Cebidae</taxon>
        <taxon>Callitrichinae</taxon>
        <taxon>Saguinus</taxon>
    </lineage>
</organism>
<evidence type="ECO:0000256" key="8">
    <source>
        <dbReference type="ARBA" id="ARBA00034092"/>
    </source>
</evidence>
<evidence type="ECO:0000313" key="11">
    <source>
        <dbReference type="EMBL" id="KAK2092634.1"/>
    </source>
</evidence>
<keyword evidence="2" id="KW-0488">Methylation</keyword>
<dbReference type="InterPro" id="IPR044892">
    <property type="entry name" value="Ribosomal_L3_dom_3_arc_sf"/>
</dbReference>
<dbReference type="Gene3D" id="4.10.960.10">
    <property type="entry name" value="Ribosomal protein L3, domain 3"/>
    <property type="match status" value="1"/>
</dbReference>
<keyword evidence="6" id="KW-0007">Acetylation</keyword>
<dbReference type="Proteomes" id="UP001266305">
    <property type="component" value="Unassembled WGS sequence"/>
</dbReference>
<evidence type="ECO:0000256" key="2">
    <source>
        <dbReference type="ARBA" id="ARBA00022481"/>
    </source>
</evidence>
<dbReference type="Pfam" id="PF00297">
    <property type="entry name" value="Ribosomal_L3"/>
    <property type="match status" value="1"/>
</dbReference>
<evidence type="ECO:0000313" key="12">
    <source>
        <dbReference type="Proteomes" id="UP001266305"/>
    </source>
</evidence>
<evidence type="ECO:0000256" key="5">
    <source>
        <dbReference type="ARBA" id="ARBA00022980"/>
    </source>
</evidence>
<dbReference type="InterPro" id="IPR009000">
    <property type="entry name" value="Transl_B-barrel_sf"/>
</dbReference>
<dbReference type="PANTHER" id="PTHR11363:SF4">
    <property type="entry name" value="LARGE RIBOSOMAL SUBUNIT PROTEIN UL3"/>
    <property type="match status" value="1"/>
</dbReference>
<proteinExistence type="inferred from homology"/>
<name>A0ABQ9U774_SAGOE</name>
<evidence type="ECO:0000256" key="6">
    <source>
        <dbReference type="ARBA" id="ARBA00022990"/>
    </source>
</evidence>
<keyword evidence="5 11" id="KW-0689">Ribosomal protein</keyword>
<gene>
    <name evidence="11" type="primary">RPL3_17</name>
    <name evidence="11" type="ORF">P7K49_029163</name>
</gene>
<dbReference type="InterPro" id="IPR000597">
    <property type="entry name" value="Ribosomal_uL3"/>
</dbReference>
<comment type="function">
    <text evidence="8">Component of the large ribosomal subunit. The ribosome is a large ribonucleoprotein complex responsible for the synthesis of proteins in the cell.</text>
</comment>
<comment type="similarity">
    <text evidence="1">Belongs to the universal ribosomal protein uL3 family.</text>
</comment>
<comment type="caution">
    <text evidence="11">The sequence shown here is derived from an EMBL/GenBank/DDBJ whole genome shotgun (WGS) entry which is preliminary data.</text>
</comment>
<dbReference type="SUPFAM" id="SSF50447">
    <property type="entry name" value="Translation proteins"/>
    <property type="match status" value="1"/>
</dbReference>
<dbReference type="PANTHER" id="PTHR11363">
    <property type="entry name" value="60S RIBOSOMAL PROTEIN L3-RELATED"/>
    <property type="match status" value="1"/>
</dbReference>
<evidence type="ECO:0000256" key="7">
    <source>
        <dbReference type="ARBA" id="ARBA00023274"/>
    </source>
</evidence>
<keyword evidence="7" id="KW-0687">Ribonucleoprotein</keyword>
<keyword evidence="3" id="KW-1017">Isopeptide bond</keyword>
<keyword evidence="4" id="KW-0832">Ubl conjugation</keyword>
<protein>
    <recommendedName>
        <fullName evidence="9">60S ribosomal protein L3</fullName>
    </recommendedName>
</protein>
<keyword evidence="12" id="KW-1185">Reference proteome</keyword>
<dbReference type="Gene3D" id="3.30.1430.10">
    <property type="match status" value="1"/>
</dbReference>
<evidence type="ECO:0000256" key="3">
    <source>
        <dbReference type="ARBA" id="ARBA00022499"/>
    </source>
</evidence>
<sequence>MTAFTKYCKKWQDEVDKKQLEKDFSRMKKYCQVVRVIAHTQMHLLPLHQKKAHLMEIQINGDTVAKKLDWACKRLEQQVSVNQVFGQEEVINVIGVTKGKGYKGVSSHWHIKKLPRKTHRGLYEVACIGAWHLARVAFSVARNEQKDYHHCTEINKICKISQSYLIKDDKLIKEQCLH</sequence>
<accession>A0ABQ9U774</accession>